<dbReference type="Pfam" id="PF23023">
    <property type="entry name" value="Anti-Pycsar_Apyc1"/>
    <property type="match status" value="1"/>
</dbReference>
<evidence type="ECO:0000256" key="4">
    <source>
        <dbReference type="ARBA" id="ARBA00011738"/>
    </source>
</evidence>
<keyword evidence="13" id="KW-0687">Ribonucleoprotein</keyword>
<dbReference type="CDD" id="cd07717">
    <property type="entry name" value="RNaseZ_ZiPD-like_MBL-fold"/>
    <property type="match status" value="1"/>
</dbReference>
<evidence type="ECO:0000256" key="10">
    <source>
        <dbReference type="ARBA" id="ARBA00022833"/>
    </source>
</evidence>
<keyword evidence="12" id="KW-0496">Mitochondrion</keyword>
<evidence type="ECO:0000313" key="16">
    <source>
        <dbReference type="EMBL" id="EUB58158.1"/>
    </source>
</evidence>
<organism evidence="16 17">
    <name type="scientific">Echinococcus granulosus</name>
    <name type="common">Hydatid tapeworm</name>
    <dbReference type="NCBI Taxonomy" id="6210"/>
    <lineage>
        <taxon>Eukaryota</taxon>
        <taxon>Metazoa</taxon>
        <taxon>Spiralia</taxon>
        <taxon>Lophotrochozoa</taxon>
        <taxon>Platyhelminthes</taxon>
        <taxon>Cestoda</taxon>
        <taxon>Eucestoda</taxon>
        <taxon>Cyclophyllidea</taxon>
        <taxon>Taeniidae</taxon>
        <taxon>Echinococcus</taxon>
        <taxon>Echinococcus granulosus group</taxon>
    </lineage>
</organism>
<dbReference type="GO" id="GO:0042781">
    <property type="term" value="F:3'-tRNA processing endoribonuclease activity"/>
    <property type="evidence" value="ECO:0007669"/>
    <property type="project" value="TreeGrafter"/>
</dbReference>
<dbReference type="GO" id="GO:0005634">
    <property type="term" value="C:nucleus"/>
    <property type="evidence" value="ECO:0007669"/>
    <property type="project" value="TreeGrafter"/>
</dbReference>
<evidence type="ECO:0000256" key="2">
    <source>
        <dbReference type="ARBA" id="ARBA00004173"/>
    </source>
</evidence>
<evidence type="ECO:0000313" key="17">
    <source>
        <dbReference type="Proteomes" id="UP000019149"/>
    </source>
</evidence>
<dbReference type="Gene3D" id="3.60.15.10">
    <property type="entry name" value="Ribonuclease Z/Hydroxyacylglutathione hydrolase-like"/>
    <property type="match status" value="1"/>
</dbReference>
<keyword evidence="8" id="KW-0255">Endonuclease</keyword>
<keyword evidence="6" id="KW-0540">Nuclease</keyword>
<dbReference type="Proteomes" id="UP000019149">
    <property type="component" value="Unassembled WGS sequence"/>
</dbReference>
<evidence type="ECO:0000256" key="6">
    <source>
        <dbReference type="ARBA" id="ARBA00022722"/>
    </source>
</evidence>
<dbReference type="GO" id="GO:0005840">
    <property type="term" value="C:ribosome"/>
    <property type="evidence" value="ECO:0007669"/>
    <property type="project" value="InterPro"/>
</dbReference>
<comment type="subcellular location">
    <subcellularLocation>
        <location evidence="2">Mitochondrion</location>
    </subcellularLocation>
</comment>
<feature type="domain" description="Small ribosomal subunit protein mS23 conserved" evidence="15">
    <location>
        <begin position="35"/>
        <end position="127"/>
    </location>
</feature>
<evidence type="ECO:0000256" key="11">
    <source>
        <dbReference type="ARBA" id="ARBA00022980"/>
    </source>
</evidence>
<evidence type="ECO:0000256" key="1">
    <source>
        <dbReference type="ARBA" id="ARBA00001947"/>
    </source>
</evidence>
<dbReference type="GO" id="GO:0006412">
    <property type="term" value="P:translation"/>
    <property type="evidence" value="ECO:0007669"/>
    <property type="project" value="InterPro"/>
</dbReference>
<comment type="subunit">
    <text evidence="4">Homodimer.</text>
</comment>
<dbReference type="EMBL" id="APAU02000067">
    <property type="protein sequence ID" value="EUB58158.1"/>
    <property type="molecule type" value="Genomic_DNA"/>
</dbReference>
<evidence type="ECO:0000256" key="3">
    <source>
        <dbReference type="ARBA" id="ARBA00009864"/>
    </source>
</evidence>
<comment type="caution">
    <text evidence="16">The sequence shown here is derived from an EMBL/GenBank/DDBJ whole genome shotgun (WGS) entry which is preliminary data.</text>
</comment>
<evidence type="ECO:0000256" key="14">
    <source>
        <dbReference type="ARBA" id="ARBA00035137"/>
    </source>
</evidence>
<dbReference type="KEGG" id="egl:EGR_06988"/>
<evidence type="ECO:0000256" key="9">
    <source>
        <dbReference type="ARBA" id="ARBA00022801"/>
    </source>
</evidence>
<dbReference type="SUPFAM" id="SSF56281">
    <property type="entry name" value="Metallo-hydrolase/oxidoreductase"/>
    <property type="match status" value="1"/>
</dbReference>
<keyword evidence="11" id="KW-0689">Ribosomal protein</keyword>
<evidence type="ECO:0000256" key="12">
    <source>
        <dbReference type="ARBA" id="ARBA00023128"/>
    </source>
</evidence>
<dbReference type="GeneID" id="36342703"/>
<dbReference type="Pfam" id="PF10484">
    <property type="entry name" value="MRP-S23"/>
    <property type="match status" value="1"/>
</dbReference>
<evidence type="ECO:0000256" key="5">
    <source>
        <dbReference type="ARBA" id="ARBA00022694"/>
    </source>
</evidence>
<dbReference type="GO" id="GO:0003735">
    <property type="term" value="F:structural constituent of ribosome"/>
    <property type="evidence" value="ECO:0007669"/>
    <property type="project" value="InterPro"/>
</dbReference>
<dbReference type="OrthoDB" id="527344at2759"/>
<evidence type="ECO:0000256" key="13">
    <source>
        <dbReference type="ARBA" id="ARBA00023274"/>
    </source>
</evidence>
<proteinExistence type="inferred from homology"/>
<gene>
    <name evidence="16" type="ORF">EGR_06988</name>
</gene>
<keyword evidence="17" id="KW-1185">Reference proteome</keyword>
<evidence type="ECO:0000256" key="7">
    <source>
        <dbReference type="ARBA" id="ARBA00022723"/>
    </source>
</evidence>
<evidence type="ECO:0000259" key="15">
    <source>
        <dbReference type="Pfam" id="PF10484"/>
    </source>
</evidence>
<reference evidence="16 17" key="1">
    <citation type="journal article" date="2013" name="Nat. Genet.">
        <title>The genome of the hydatid tapeworm Echinococcus granulosus.</title>
        <authorList>
            <person name="Zheng H."/>
            <person name="Zhang W."/>
            <person name="Zhang L."/>
            <person name="Zhang Z."/>
            <person name="Li J."/>
            <person name="Lu G."/>
            <person name="Zhu Y."/>
            <person name="Wang Y."/>
            <person name="Huang Y."/>
            <person name="Liu J."/>
            <person name="Kang H."/>
            <person name="Chen J."/>
            <person name="Wang L."/>
            <person name="Chen A."/>
            <person name="Yu S."/>
            <person name="Gao Z."/>
            <person name="Jin L."/>
            <person name="Gu W."/>
            <person name="Wang Z."/>
            <person name="Zhao L."/>
            <person name="Shi B."/>
            <person name="Wen H."/>
            <person name="Lin R."/>
            <person name="Jones M.K."/>
            <person name="Brejova B."/>
            <person name="Vinar T."/>
            <person name="Zhao G."/>
            <person name="McManus D.P."/>
            <person name="Chen Z."/>
            <person name="Zhou Y."/>
            <person name="Wang S."/>
        </authorList>
    </citation>
    <scope>NUCLEOTIDE SEQUENCE [LARGE SCALE GENOMIC DNA]</scope>
</reference>
<dbReference type="PANTHER" id="PTHR46018:SF2">
    <property type="entry name" value="ZINC PHOSPHODIESTERASE ELAC PROTEIN 1"/>
    <property type="match status" value="1"/>
</dbReference>
<protein>
    <recommendedName>
        <fullName evidence="14">Small ribosomal subunit protein mS23</fullName>
    </recommendedName>
</protein>
<name>W6U9V9_ECHGR</name>
<keyword evidence="5" id="KW-0819">tRNA processing</keyword>
<dbReference type="GO" id="GO:0046872">
    <property type="term" value="F:metal ion binding"/>
    <property type="evidence" value="ECO:0007669"/>
    <property type="project" value="UniProtKB-KW"/>
</dbReference>
<dbReference type="AlphaFoldDB" id="W6U9V9"/>
<dbReference type="InterPro" id="IPR013471">
    <property type="entry name" value="RNase_Z/BN"/>
</dbReference>
<evidence type="ECO:0000256" key="8">
    <source>
        <dbReference type="ARBA" id="ARBA00022759"/>
    </source>
</evidence>
<keyword evidence="9" id="KW-0378">Hydrolase</keyword>
<dbReference type="InterPro" id="IPR036866">
    <property type="entry name" value="RibonucZ/Hydroxyglut_hydro"/>
</dbReference>
<dbReference type="STRING" id="6210.W6U9V9"/>
<dbReference type="HAMAP" id="MF_01818">
    <property type="entry name" value="RNase_Z_BN"/>
    <property type="match status" value="1"/>
</dbReference>
<dbReference type="InterPro" id="IPR059242">
    <property type="entry name" value="mS23_dom"/>
</dbReference>
<comment type="cofactor">
    <cofactor evidence="1">
        <name>Zn(2+)</name>
        <dbReference type="ChEBI" id="CHEBI:29105"/>
    </cofactor>
</comment>
<dbReference type="InterPro" id="IPR023611">
    <property type="entry name" value="mS23_dom_met"/>
</dbReference>
<keyword evidence="10" id="KW-0862">Zinc</keyword>
<dbReference type="CTD" id="36342703"/>
<dbReference type="RefSeq" id="XP_024349354.1">
    <property type="nucleotide sequence ID" value="XM_024496237.1"/>
</dbReference>
<comment type="similarity">
    <text evidence="3">Belongs to the mitochondrion-specific ribosomal protein mS23 family.</text>
</comment>
<keyword evidence="7" id="KW-0479">Metal-binding</keyword>
<dbReference type="PANTHER" id="PTHR46018">
    <property type="entry name" value="ZINC PHOSPHODIESTERASE ELAC PROTEIN 1"/>
    <property type="match status" value="1"/>
</dbReference>
<accession>W6U9V9</accession>
<sequence length="621" mass="70121">MQQLGYELLFSRRNLFLCKCLVLFRSTAFIMSSYGSRVHKVASIFRRVTGLMENGAMEPKERPLWYDVYKAFPPKVEPTLERSLPTDLRVREILYAEDIGRVAFLQKYENADEDLHNLFAPSDKGTCMAKRVQWARMLIMPCGRTKLFWRKFGRPSKETALSYERRGNHLLETLLPSSLPFDFVFLGTGSAYPSPHRAAPGLVLRHTNGTQWLFDCSEGTQVQLQRCTSVKAQRISRIFITHLHGDHIFGLPGLLATISGMREHAVDPRWVLTMEVEEDSGPPDLEIYGPRGLRRFLRTTTAISWSLLRMTYVVHELHPRPDQVANCLPYWTATDLDPVRDRMLCFERKGRDIHPDPDGFFRDIFGAREVGVKDGREDFVVHAFMLDHRVPCVGYLLLEPAPLPHLRADKAIALGVKPGPLMGKLKRGESVTFERDGKEVTVNPTDVLDIALRGRRVAILGDSRDSSELRRLLICLFGTPSDDAKIDSCGDGGDGCRWRLDCLVHEATGHSVEQGDETMYAKSHSTARSAAAFAATVGARQLVLNHFSQRFLEDEVYAQERKDPTKYSKVSSLLEDAQSCEAFKGRIDLAADLKIIPIVGNVEYEEEVVKKKAKGVNDPCL</sequence>
<dbReference type="CDD" id="cd23701">
    <property type="entry name" value="At1g26750"/>
    <property type="match status" value="1"/>
</dbReference>